<proteinExistence type="predicted"/>
<dbReference type="Gene3D" id="1.25.40.20">
    <property type="entry name" value="Ankyrin repeat-containing domain"/>
    <property type="match status" value="2"/>
</dbReference>
<dbReference type="InterPro" id="IPR052050">
    <property type="entry name" value="SecEffector_AnkRepeat"/>
</dbReference>
<accession>A0A8J4Q0B8</accession>
<dbReference type="SUPFAM" id="SSF48403">
    <property type="entry name" value="Ankyrin repeat"/>
    <property type="match status" value="1"/>
</dbReference>
<dbReference type="SMART" id="SM00248">
    <property type="entry name" value="ANK"/>
    <property type="match status" value="5"/>
</dbReference>
<dbReference type="AlphaFoldDB" id="A0A8J4Q0B8"/>
<dbReference type="PANTHER" id="PTHR46586:SF3">
    <property type="entry name" value="ANKYRIN REPEAT-CONTAINING PROTEIN"/>
    <property type="match status" value="1"/>
</dbReference>
<reference evidence="1" key="1">
    <citation type="submission" date="2020-01" db="EMBL/GenBank/DDBJ databases">
        <title>Development of genomics and gene disruption for Polysphondylium violaceum indicates a role for the polyketide synthase stlB in stalk morphogenesis.</title>
        <authorList>
            <person name="Narita B."/>
            <person name="Kawabe Y."/>
            <person name="Kin K."/>
            <person name="Saito T."/>
            <person name="Gibbs R."/>
            <person name="Kuspa A."/>
            <person name="Muzny D."/>
            <person name="Queller D."/>
            <person name="Richards S."/>
            <person name="Strassman J."/>
            <person name="Sucgang R."/>
            <person name="Worley K."/>
            <person name="Schaap P."/>
        </authorList>
    </citation>
    <scope>NUCLEOTIDE SEQUENCE</scope>
    <source>
        <strain evidence="1">QSvi11</strain>
    </source>
</reference>
<dbReference type="Pfam" id="PF12796">
    <property type="entry name" value="Ank_2"/>
    <property type="match status" value="1"/>
</dbReference>
<keyword evidence="2" id="KW-1185">Reference proteome</keyword>
<name>A0A8J4Q0B8_9MYCE</name>
<dbReference type="PANTHER" id="PTHR46586">
    <property type="entry name" value="ANKYRIN REPEAT-CONTAINING PROTEIN"/>
    <property type="match status" value="1"/>
</dbReference>
<organism evidence="1 2">
    <name type="scientific">Polysphondylium violaceum</name>
    <dbReference type="NCBI Taxonomy" id="133409"/>
    <lineage>
        <taxon>Eukaryota</taxon>
        <taxon>Amoebozoa</taxon>
        <taxon>Evosea</taxon>
        <taxon>Eumycetozoa</taxon>
        <taxon>Dictyostelia</taxon>
        <taxon>Dictyosteliales</taxon>
        <taxon>Dictyosteliaceae</taxon>
        <taxon>Polysphondylium</taxon>
    </lineage>
</organism>
<evidence type="ECO:0000313" key="1">
    <source>
        <dbReference type="EMBL" id="KAF2076342.1"/>
    </source>
</evidence>
<evidence type="ECO:0008006" key="3">
    <source>
        <dbReference type="Google" id="ProtNLM"/>
    </source>
</evidence>
<protein>
    <recommendedName>
        <fullName evidence="3">Ankyrin repeat-containing protein</fullName>
    </recommendedName>
</protein>
<dbReference type="EMBL" id="AJWJ01000064">
    <property type="protein sequence ID" value="KAF2076342.1"/>
    <property type="molecule type" value="Genomic_DNA"/>
</dbReference>
<gene>
    <name evidence="1" type="ORF">CYY_002348</name>
</gene>
<dbReference type="InterPro" id="IPR002110">
    <property type="entry name" value="Ankyrin_rpt"/>
</dbReference>
<sequence length="1001" mass="116852">MTNTTGVTSDTMSQYNGSLFYQVWGNQYLRNDVLKRLKTRVNFDVIDMDKGFGHRYKKIRDTKMRVYRSRSTAGIDRDKVMYFDDIMMTADWISKNKYFYLMYDKLMHSKTVFHLSFASVARLLIHNKDYAMFQRFYEAVPDMFYHTNRNRFYGKERSKSEDERDFLRRCNKSKKSRLKYHAGVKETIVDLACKGGSTRIVEFLVGQGYFATERGLLYAVEKGHLEVVRYIVRYCKSIKATSEAMDLAIKHGFKEIVVYLAENGVGYSAKSLRYPSEKNDGDLLEILYGLDSSKFVDNANLLLGAAKGGHLGLVQLLINEGTISKKKVMESDVMSFALSSGNKELVEYLESTFAELTIASRCLEFIASNGHLEMFVKYHKLVQRDGYRTGGYNMYYALKNRHYNILEYLIKNSLGTFDYSYRTETLLAKRAKELYSSTSLRVADILKVLLVYPGFSSSIGRIATAMSDTLGLTGVFDYFVNSSNYNYRLGELFFYNLLKGDLEKCKVIIGSFKADLLQNYEHWVELNCFESVQWLYNTFEQDLTTPKSFRYQIHNCQFKLNVVVSLDFDKQKSIQQFYYCTAKKIPLNQVQYFVFALQHGYFDIIDTLYHTQDINNLHKKNRFPKYLYERTIAAHYGVEFKPRPDILQKSPYILNYYLYLNGLTSREDFVMDKFGQIKKLKFLYYNFNNQLPYTQNIYLHAHTSRFNKQLVDFIYYNMIDRVSLTFFLNNYRIFVVRPKKYFVKINFYGEKNPKERVIYFVNQLESEPNKNLNYLMCLKRMFDKIIKIDYPSILGPYPLSLIKKYWNSFGPKENDLLWNYLSPKVASIGMSCCFLCKIAFPPFVFHQCRHPEGGLRLVGFACQLILDCFGSHKNGHNSNQEIIKVFPKGICGCTRLLLVNSSVSFGPNNSLELLIDTNFSSPVIVFKDKIKKSIYLLSLETSNNNNNINMNEDLKNKYPSSFIYTLNFGKYNLNVHLPRLPYLSIYAISLISSFKAYIYNE</sequence>
<dbReference type="InterPro" id="IPR036770">
    <property type="entry name" value="Ankyrin_rpt-contain_sf"/>
</dbReference>
<evidence type="ECO:0000313" key="2">
    <source>
        <dbReference type="Proteomes" id="UP000695562"/>
    </source>
</evidence>
<dbReference type="Proteomes" id="UP000695562">
    <property type="component" value="Unassembled WGS sequence"/>
</dbReference>
<comment type="caution">
    <text evidence="1">The sequence shown here is derived from an EMBL/GenBank/DDBJ whole genome shotgun (WGS) entry which is preliminary data.</text>
</comment>
<dbReference type="OrthoDB" id="539213at2759"/>